<sequence>MSSTVTLPSEESMQASQDGKKRQYSQLGMSGLRDMLRSLKRTHSVQPPLPPPPASTTSLSTQSAAPAEL</sequence>
<feature type="compositionally biased region" description="Low complexity" evidence="1">
    <location>
        <begin position="55"/>
        <end position="69"/>
    </location>
</feature>
<evidence type="ECO:0000256" key="1">
    <source>
        <dbReference type="SAM" id="MobiDB-lite"/>
    </source>
</evidence>
<keyword evidence="3" id="KW-1185">Reference proteome</keyword>
<dbReference type="OrthoDB" id="2554322at2759"/>
<dbReference type="AlphaFoldDB" id="A0A1J8QD14"/>
<reference evidence="2 3" key="1">
    <citation type="submission" date="2016-03" db="EMBL/GenBank/DDBJ databases">
        <title>Comparative genomics of the ectomycorrhizal sister species Rhizopogon vinicolor and Rhizopogon vesiculosus (Basidiomycota: Boletales) reveals a divergence of the mating type B locus.</title>
        <authorList>
            <person name="Mujic A.B."/>
            <person name="Kuo A."/>
            <person name="Tritt A."/>
            <person name="Lipzen A."/>
            <person name="Chen C."/>
            <person name="Johnson J."/>
            <person name="Sharma A."/>
            <person name="Barry K."/>
            <person name="Grigoriev I.V."/>
            <person name="Spatafora J.W."/>
        </authorList>
    </citation>
    <scope>NUCLEOTIDE SEQUENCE [LARGE SCALE GENOMIC DNA]</scope>
    <source>
        <strain evidence="2 3">AM-OR11-056</strain>
    </source>
</reference>
<name>A0A1J8QD14_9AGAM</name>
<proteinExistence type="predicted"/>
<gene>
    <name evidence="2" type="ORF">AZE42_12384</name>
</gene>
<evidence type="ECO:0000313" key="3">
    <source>
        <dbReference type="Proteomes" id="UP000183567"/>
    </source>
</evidence>
<accession>A0A1J8QD14</accession>
<organism evidence="2 3">
    <name type="scientific">Rhizopogon vesiculosus</name>
    <dbReference type="NCBI Taxonomy" id="180088"/>
    <lineage>
        <taxon>Eukaryota</taxon>
        <taxon>Fungi</taxon>
        <taxon>Dikarya</taxon>
        <taxon>Basidiomycota</taxon>
        <taxon>Agaricomycotina</taxon>
        <taxon>Agaricomycetes</taxon>
        <taxon>Agaricomycetidae</taxon>
        <taxon>Boletales</taxon>
        <taxon>Suillineae</taxon>
        <taxon>Rhizopogonaceae</taxon>
        <taxon>Rhizopogon</taxon>
    </lineage>
</organism>
<comment type="caution">
    <text evidence="2">The sequence shown here is derived from an EMBL/GenBank/DDBJ whole genome shotgun (WGS) entry which is preliminary data.</text>
</comment>
<evidence type="ECO:0000313" key="2">
    <source>
        <dbReference type="EMBL" id="OJA11489.1"/>
    </source>
</evidence>
<dbReference type="EMBL" id="LVVM01005042">
    <property type="protein sequence ID" value="OJA11489.1"/>
    <property type="molecule type" value="Genomic_DNA"/>
</dbReference>
<protein>
    <submittedName>
        <fullName evidence="2">Uncharacterized protein</fullName>
    </submittedName>
</protein>
<feature type="compositionally biased region" description="Polar residues" evidence="1">
    <location>
        <begin position="1"/>
        <end position="17"/>
    </location>
</feature>
<feature type="region of interest" description="Disordered" evidence="1">
    <location>
        <begin position="1"/>
        <end position="69"/>
    </location>
</feature>
<dbReference type="Proteomes" id="UP000183567">
    <property type="component" value="Unassembled WGS sequence"/>
</dbReference>